<keyword evidence="9" id="KW-1015">Disulfide bond</keyword>
<evidence type="ECO:0000256" key="13">
    <source>
        <dbReference type="SAM" id="Phobius"/>
    </source>
</evidence>
<feature type="transmembrane region" description="Helical" evidence="13">
    <location>
        <begin position="76"/>
        <end position="101"/>
    </location>
</feature>
<keyword evidence="7" id="KW-0297">G-protein coupled receptor</keyword>
<dbReference type="Gene3D" id="1.20.1070.10">
    <property type="entry name" value="Rhodopsin 7-helix transmembrane proteins"/>
    <property type="match status" value="1"/>
</dbReference>
<reference evidence="15" key="1">
    <citation type="thesis" date="2020" institute="ProQuest LLC" country="789 East Eisenhower Parkway, Ann Arbor, MI, USA">
        <title>Comparative Genomics and Chromosome Evolution.</title>
        <authorList>
            <person name="Mudd A.B."/>
        </authorList>
    </citation>
    <scope>NUCLEOTIDE SEQUENCE</scope>
    <source>
        <strain evidence="15">Female2</strain>
        <tissue evidence="15">Blood</tissue>
    </source>
</reference>
<proteinExistence type="predicted"/>
<keyword evidence="3" id="KW-0716">Sensory transduction</keyword>
<evidence type="ECO:0000256" key="10">
    <source>
        <dbReference type="ARBA" id="ARBA00023170"/>
    </source>
</evidence>
<feature type="transmembrane region" description="Helical" evidence="13">
    <location>
        <begin position="7"/>
        <end position="31"/>
    </location>
</feature>
<keyword evidence="8 13" id="KW-0472">Membrane</keyword>
<dbReference type="GO" id="GO:0004984">
    <property type="term" value="F:olfactory receptor activity"/>
    <property type="evidence" value="ECO:0007669"/>
    <property type="project" value="InterPro"/>
</dbReference>
<evidence type="ECO:0000256" key="2">
    <source>
        <dbReference type="ARBA" id="ARBA00022475"/>
    </source>
</evidence>
<evidence type="ECO:0000256" key="7">
    <source>
        <dbReference type="ARBA" id="ARBA00023040"/>
    </source>
</evidence>
<name>A0A8T2IIN7_9PIPI</name>
<evidence type="ECO:0000256" key="6">
    <source>
        <dbReference type="ARBA" id="ARBA00022989"/>
    </source>
</evidence>
<dbReference type="OrthoDB" id="10397000at2759"/>
<evidence type="ECO:0000256" key="4">
    <source>
        <dbReference type="ARBA" id="ARBA00022692"/>
    </source>
</evidence>
<keyword evidence="2" id="KW-1003">Cell membrane</keyword>
<keyword evidence="5" id="KW-0552">Olfaction</keyword>
<evidence type="ECO:0000256" key="1">
    <source>
        <dbReference type="ARBA" id="ARBA00004651"/>
    </source>
</evidence>
<dbReference type="Pfam" id="PF13853">
    <property type="entry name" value="7tm_4"/>
    <property type="match status" value="1"/>
</dbReference>
<evidence type="ECO:0000256" key="11">
    <source>
        <dbReference type="ARBA" id="ARBA00023180"/>
    </source>
</evidence>
<keyword evidence="10" id="KW-0675">Receptor</keyword>
<dbReference type="SUPFAM" id="SSF81321">
    <property type="entry name" value="Family A G protein-coupled receptor-like"/>
    <property type="match status" value="1"/>
</dbReference>
<comment type="subcellular location">
    <subcellularLocation>
        <location evidence="1">Cell membrane</location>
        <topology evidence="1">Multi-pass membrane protein</topology>
    </subcellularLocation>
</comment>
<dbReference type="GO" id="GO:0004930">
    <property type="term" value="F:G protein-coupled receptor activity"/>
    <property type="evidence" value="ECO:0007669"/>
    <property type="project" value="UniProtKB-KW"/>
</dbReference>
<dbReference type="GO" id="GO:0005886">
    <property type="term" value="C:plasma membrane"/>
    <property type="evidence" value="ECO:0007669"/>
    <property type="project" value="UniProtKB-SubCell"/>
</dbReference>
<dbReference type="InterPro" id="IPR000725">
    <property type="entry name" value="Olfact_rcpt"/>
</dbReference>
<dbReference type="GO" id="GO:0005549">
    <property type="term" value="F:odorant binding"/>
    <property type="evidence" value="ECO:0007669"/>
    <property type="project" value="TreeGrafter"/>
</dbReference>
<evidence type="ECO:0000256" key="9">
    <source>
        <dbReference type="ARBA" id="ARBA00023157"/>
    </source>
</evidence>
<keyword evidence="4 13" id="KW-0812">Transmembrane</keyword>
<protein>
    <recommendedName>
        <fullName evidence="14">G-protein coupled receptors family 1 profile domain-containing protein</fullName>
    </recommendedName>
</protein>
<dbReference type="PANTHER" id="PTHR26451">
    <property type="entry name" value="G_PROTEIN_RECEP_F1_2 DOMAIN-CONTAINING PROTEIN"/>
    <property type="match status" value="1"/>
</dbReference>
<dbReference type="PRINTS" id="PR00245">
    <property type="entry name" value="OLFACTORYR"/>
</dbReference>
<organism evidence="15 16">
    <name type="scientific">Hymenochirus boettgeri</name>
    <name type="common">Congo dwarf clawed frog</name>
    <dbReference type="NCBI Taxonomy" id="247094"/>
    <lineage>
        <taxon>Eukaryota</taxon>
        <taxon>Metazoa</taxon>
        <taxon>Chordata</taxon>
        <taxon>Craniata</taxon>
        <taxon>Vertebrata</taxon>
        <taxon>Euteleostomi</taxon>
        <taxon>Amphibia</taxon>
        <taxon>Batrachia</taxon>
        <taxon>Anura</taxon>
        <taxon>Pipoidea</taxon>
        <taxon>Pipidae</taxon>
        <taxon>Pipinae</taxon>
        <taxon>Hymenochirus</taxon>
    </lineage>
</organism>
<accession>A0A8T2IIN7</accession>
<evidence type="ECO:0000259" key="14">
    <source>
        <dbReference type="PROSITE" id="PS50262"/>
    </source>
</evidence>
<evidence type="ECO:0000256" key="3">
    <source>
        <dbReference type="ARBA" id="ARBA00022606"/>
    </source>
</evidence>
<dbReference type="Proteomes" id="UP000812440">
    <property type="component" value="Unassembled WGS sequence"/>
</dbReference>
<comment type="caution">
    <text evidence="15">The sequence shown here is derived from an EMBL/GenBank/DDBJ whole genome shotgun (WGS) entry which is preliminary data.</text>
</comment>
<keyword evidence="12" id="KW-0807">Transducer</keyword>
<feature type="transmembrane region" description="Helical" evidence="13">
    <location>
        <begin position="251"/>
        <end position="272"/>
    </location>
</feature>
<dbReference type="PROSITE" id="PS50262">
    <property type="entry name" value="G_PROTEIN_RECEP_F1_2"/>
    <property type="match status" value="1"/>
</dbReference>
<dbReference type="PANTHER" id="PTHR26451:SF860">
    <property type="entry name" value="ODORANT RECEPTOR-RELATED"/>
    <property type="match status" value="1"/>
</dbReference>
<dbReference type="EMBL" id="JAACNH010000100">
    <property type="protein sequence ID" value="KAG8431673.1"/>
    <property type="molecule type" value="Genomic_DNA"/>
</dbReference>
<keyword evidence="6 13" id="KW-1133">Transmembrane helix</keyword>
<keyword evidence="11" id="KW-0325">Glycoprotein</keyword>
<evidence type="ECO:0000256" key="8">
    <source>
        <dbReference type="ARBA" id="ARBA00023136"/>
    </source>
</evidence>
<dbReference type="InterPro" id="IPR052921">
    <property type="entry name" value="GPCR1_Superfamily_Member"/>
</dbReference>
<keyword evidence="16" id="KW-1185">Reference proteome</keyword>
<sequence>MEKFQNLFCAVSLILYLLVLLFSFLIIFTVLSDKTLHEPMYTFIAYLLLNGIFGTSTFYPKLITDLLLASKVISRIGCFIQIFAVTLFAYGEISTFTIMAYDTYLAVCHPLQYPTLMSNFVALKLIGGSLAINITSIFIGLLISATIPLCGSEIKNIYCDNLSILTLSCVETSGIRLYGTINFSIYLSLAVSIVAYSYFKILHICFKVSKDSCKKAIHTLVTHVVNFLIFMIGVLFIFVRYRLDNINLPLVFHLVLSVTGFVFPPLLSPLIYGLRTQMVKKKVINLLKNWTHL</sequence>
<feature type="transmembrane region" description="Helical" evidence="13">
    <location>
        <begin position="43"/>
        <end position="64"/>
    </location>
</feature>
<dbReference type="FunFam" id="1.20.1070.10:FF:000024">
    <property type="entry name" value="Olfactory receptor"/>
    <property type="match status" value="1"/>
</dbReference>
<feature type="transmembrane region" description="Helical" evidence="13">
    <location>
        <begin position="220"/>
        <end position="239"/>
    </location>
</feature>
<evidence type="ECO:0000313" key="16">
    <source>
        <dbReference type="Proteomes" id="UP000812440"/>
    </source>
</evidence>
<evidence type="ECO:0000256" key="5">
    <source>
        <dbReference type="ARBA" id="ARBA00022725"/>
    </source>
</evidence>
<feature type="transmembrane region" description="Helical" evidence="13">
    <location>
        <begin position="121"/>
        <end position="145"/>
    </location>
</feature>
<feature type="domain" description="G-protein coupled receptors family 1 profile" evidence="14">
    <location>
        <begin position="22"/>
        <end position="272"/>
    </location>
</feature>
<gene>
    <name evidence="15" type="ORF">GDO86_020526</name>
</gene>
<evidence type="ECO:0000256" key="12">
    <source>
        <dbReference type="ARBA" id="ARBA00023224"/>
    </source>
</evidence>
<feature type="transmembrane region" description="Helical" evidence="13">
    <location>
        <begin position="181"/>
        <end position="199"/>
    </location>
</feature>
<evidence type="ECO:0000313" key="15">
    <source>
        <dbReference type="EMBL" id="KAG8431673.1"/>
    </source>
</evidence>
<dbReference type="InterPro" id="IPR017452">
    <property type="entry name" value="GPCR_Rhodpsn_7TM"/>
</dbReference>
<dbReference type="AlphaFoldDB" id="A0A8T2IIN7"/>